<dbReference type="AlphaFoldDB" id="A0A3S1CMC3"/>
<dbReference type="RefSeq" id="WP_127057129.1">
    <property type="nucleotide sequence ID" value="NZ_RZGR01000004.1"/>
</dbReference>
<organism evidence="2 3">
    <name type="scientific">Legionella septentrionalis</name>
    <dbReference type="NCBI Taxonomy" id="2498109"/>
    <lineage>
        <taxon>Bacteria</taxon>
        <taxon>Pseudomonadati</taxon>
        <taxon>Pseudomonadota</taxon>
        <taxon>Gammaproteobacteria</taxon>
        <taxon>Legionellales</taxon>
        <taxon>Legionellaceae</taxon>
        <taxon>Legionella</taxon>
    </lineage>
</organism>
<reference evidence="2 3" key="1">
    <citation type="submission" date="2018-12" db="EMBL/GenBank/DDBJ databases">
        <title>Legionella sp,whole genome shotgun sequence.</title>
        <authorList>
            <person name="Wu H."/>
        </authorList>
    </citation>
    <scope>NUCLEOTIDE SEQUENCE [LARGE SCALE GENOMIC DNA]</scope>
    <source>
        <strain evidence="3">km714</strain>
    </source>
</reference>
<evidence type="ECO:0000313" key="2">
    <source>
        <dbReference type="EMBL" id="RUQ90372.1"/>
    </source>
</evidence>
<evidence type="ECO:0000313" key="3">
    <source>
        <dbReference type="Proteomes" id="UP000288012"/>
    </source>
</evidence>
<name>A0A3S1CMC3_9GAMM</name>
<dbReference type="EMBL" id="RZGR01000004">
    <property type="protein sequence ID" value="RUQ90372.1"/>
    <property type="molecule type" value="Genomic_DNA"/>
</dbReference>
<dbReference type="Proteomes" id="UP000288012">
    <property type="component" value="Unassembled WGS sequence"/>
</dbReference>
<dbReference type="Gene3D" id="3.40.50.2300">
    <property type="match status" value="1"/>
</dbReference>
<accession>A0A3S1CMC3</accession>
<protein>
    <recommendedName>
        <fullName evidence="4">Response regulator</fullName>
    </recommendedName>
</protein>
<gene>
    <name evidence="2" type="ORF">EKM59_01820</name>
</gene>
<comment type="caution">
    <text evidence="2">The sequence shown here is derived from an EMBL/GenBank/DDBJ whole genome shotgun (WGS) entry which is preliminary data.</text>
</comment>
<feature type="compositionally biased region" description="Basic and acidic residues" evidence="1">
    <location>
        <begin position="1"/>
        <end position="20"/>
    </location>
</feature>
<proteinExistence type="predicted"/>
<evidence type="ECO:0008006" key="4">
    <source>
        <dbReference type="Google" id="ProtNLM"/>
    </source>
</evidence>
<keyword evidence="3" id="KW-1185">Reference proteome</keyword>
<feature type="region of interest" description="Disordered" evidence="1">
    <location>
        <begin position="1"/>
        <end position="45"/>
    </location>
</feature>
<evidence type="ECO:0000256" key="1">
    <source>
        <dbReference type="SAM" id="MobiDB-lite"/>
    </source>
</evidence>
<sequence length="228" mass="26056">MEKEKDVRKQIDEDVERLDSMPEAPDETTAGGVQKLRKVPPEPSNVPAKNRKLCIAILDDDAFTLLANQQMVKAAKSRGYEIECKKYELSNHPEHDRNLDQFRHDLRSGQINGIITDHDMRDDWSGTLAINTVRKAKGEIQNIPILLNSADSNYKEEILQVKNVSFLKKADPKAKEIIQEFVDKVVQYDLNLRYGPTPQQFQAYKANYNQIMQPEGDENDDTIAPPHI</sequence>